<keyword evidence="4" id="KW-1185">Reference proteome</keyword>
<organism evidence="3 4">
    <name type="scientific">Phaeospirillum tilakii</name>
    <dbReference type="NCBI Taxonomy" id="741673"/>
    <lineage>
        <taxon>Bacteria</taxon>
        <taxon>Pseudomonadati</taxon>
        <taxon>Pseudomonadota</taxon>
        <taxon>Alphaproteobacteria</taxon>
        <taxon>Rhodospirillales</taxon>
        <taxon>Rhodospirillaceae</taxon>
        <taxon>Phaeospirillum</taxon>
    </lineage>
</organism>
<feature type="domain" description="HD-GYP" evidence="2">
    <location>
        <begin position="216"/>
        <end position="411"/>
    </location>
</feature>
<sequence>MRPEDIRSPSYFRRQLIFRLVLVGLAASLLAGAALFVIESGWIERVCANLAALEARNFARVLVADTDGPARDAALRAAIHQSLASSRGGFVQVEIRHGPAGAVIARAAAPPFAEAIGRFERCEGQHSQFGADRCNRQLIGDSVFVRFDEPILDGDGRELGRFAGLFRVAPQTLQAIRLDNVTLFAITIGAVLLTALALYPLLAALQGRVVAEARHLLRANLDTLKLLGSAVAKRDYGTRTHNFRVTLYAVRLAEALGLAPAAIRSLIKGALLHDVGKIAVRDAVLLKPGKLDPAEFEEMKGHVAHGLDIIAASTWLRDAATVVGGHHEWLDGSGYPHGAAGSEVPLAARIFAIVDVFDALTSVRPYKPALPLDAALALLEQGRGSHFDPELLGRFAAIAPELHRTLSQSDEAGIEAMTDRVLAHYFRLAAE</sequence>
<feature type="transmembrane region" description="Helical" evidence="1">
    <location>
        <begin position="181"/>
        <end position="205"/>
    </location>
</feature>
<dbReference type="EMBL" id="JBHUIY010000003">
    <property type="protein sequence ID" value="MFD2232643.1"/>
    <property type="molecule type" value="Genomic_DNA"/>
</dbReference>
<keyword evidence="1" id="KW-0472">Membrane</keyword>
<dbReference type="CDD" id="cd00077">
    <property type="entry name" value="HDc"/>
    <property type="match status" value="1"/>
</dbReference>
<keyword evidence="1" id="KW-1133">Transmembrane helix</keyword>
<dbReference type="Gene3D" id="1.10.3210.10">
    <property type="entry name" value="Hypothetical protein af1432"/>
    <property type="match status" value="1"/>
</dbReference>
<dbReference type="InterPro" id="IPR003607">
    <property type="entry name" value="HD/PDEase_dom"/>
</dbReference>
<dbReference type="GO" id="GO:0016787">
    <property type="term" value="F:hydrolase activity"/>
    <property type="evidence" value="ECO:0007669"/>
    <property type="project" value="UniProtKB-KW"/>
</dbReference>
<proteinExistence type="predicted"/>
<feature type="transmembrane region" description="Helical" evidence="1">
    <location>
        <begin position="16"/>
        <end position="38"/>
    </location>
</feature>
<dbReference type="PROSITE" id="PS51832">
    <property type="entry name" value="HD_GYP"/>
    <property type="match status" value="1"/>
</dbReference>
<accession>A0ABW5C9A8</accession>
<evidence type="ECO:0000259" key="2">
    <source>
        <dbReference type="PROSITE" id="PS51832"/>
    </source>
</evidence>
<protein>
    <submittedName>
        <fullName evidence="3">HD-GYP domain-containing protein</fullName>
        <ecNumber evidence="3">3.1.4.-</ecNumber>
    </submittedName>
</protein>
<dbReference type="InterPro" id="IPR037522">
    <property type="entry name" value="HD_GYP_dom"/>
</dbReference>
<dbReference type="InterPro" id="IPR052020">
    <property type="entry name" value="Cyclic_di-GMP/3'3'-cGAMP_PDE"/>
</dbReference>
<name>A0ABW5C9A8_9PROT</name>
<evidence type="ECO:0000313" key="4">
    <source>
        <dbReference type="Proteomes" id="UP001597296"/>
    </source>
</evidence>
<reference evidence="4" key="1">
    <citation type="journal article" date="2019" name="Int. J. Syst. Evol. Microbiol.">
        <title>The Global Catalogue of Microorganisms (GCM) 10K type strain sequencing project: providing services to taxonomists for standard genome sequencing and annotation.</title>
        <authorList>
            <consortium name="The Broad Institute Genomics Platform"/>
            <consortium name="The Broad Institute Genome Sequencing Center for Infectious Disease"/>
            <person name="Wu L."/>
            <person name="Ma J."/>
        </authorList>
    </citation>
    <scope>NUCLEOTIDE SEQUENCE [LARGE SCALE GENOMIC DNA]</scope>
    <source>
        <strain evidence="4">KCTC 15012</strain>
    </source>
</reference>
<comment type="caution">
    <text evidence="3">The sequence shown here is derived from an EMBL/GenBank/DDBJ whole genome shotgun (WGS) entry which is preliminary data.</text>
</comment>
<dbReference type="RefSeq" id="WP_377314140.1">
    <property type="nucleotide sequence ID" value="NZ_JBHUIY010000003.1"/>
</dbReference>
<gene>
    <name evidence="3" type="ORF">ACFSNB_02370</name>
</gene>
<dbReference type="SMART" id="SM00471">
    <property type="entry name" value="HDc"/>
    <property type="match status" value="1"/>
</dbReference>
<keyword evidence="1" id="KW-0812">Transmembrane</keyword>
<dbReference type="PANTHER" id="PTHR45228">
    <property type="entry name" value="CYCLIC DI-GMP PHOSPHODIESTERASE TM_0186-RELATED"/>
    <property type="match status" value="1"/>
</dbReference>
<dbReference type="Proteomes" id="UP001597296">
    <property type="component" value="Unassembled WGS sequence"/>
</dbReference>
<dbReference type="Pfam" id="PF13487">
    <property type="entry name" value="HD_5"/>
    <property type="match status" value="1"/>
</dbReference>
<dbReference type="EC" id="3.1.4.-" evidence="3"/>
<dbReference type="PANTHER" id="PTHR45228:SF5">
    <property type="entry name" value="CYCLIC DI-GMP PHOSPHODIESTERASE VC_1348-RELATED"/>
    <property type="match status" value="1"/>
</dbReference>
<keyword evidence="3" id="KW-0378">Hydrolase</keyword>
<dbReference type="SUPFAM" id="SSF109604">
    <property type="entry name" value="HD-domain/PDEase-like"/>
    <property type="match status" value="1"/>
</dbReference>
<evidence type="ECO:0000313" key="3">
    <source>
        <dbReference type="EMBL" id="MFD2232643.1"/>
    </source>
</evidence>
<evidence type="ECO:0000256" key="1">
    <source>
        <dbReference type="SAM" id="Phobius"/>
    </source>
</evidence>